<evidence type="ECO:0000259" key="7">
    <source>
        <dbReference type="Pfam" id="PF09864"/>
    </source>
</evidence>
<feature type="region of interest" description="Disordered" evidence="5">
    <location>
        <begin position="99"/>
        <end position="125"/>
    </location>
</feature>
<dbReference type="InterPro" id="IPR036328">
    <property type="entry name" value="MliC_sf"/>
</dbReference>
<proteinExistence type="predicted"/>
<dbReference type="SUPFAM" id="SSF141488">
    <property type="entry name" value="YdhA-like"/>
    <property type="match status" value="1"/>
</dbReference>
<feature type="chain" id="PRO_5021256585" description="C-type lysozyme inhibitor domain-containing protein" evidence="6">
    <location>
        <begin position="17"/>
        <end position="214"/>
    </location>
</feature>
<dbReference type="Proteomes" id="UP000315037">
    <property type="component" value="Unassembled WGS sequence"/>
</dbReference>
<dbReference type="EMBL" id="SORZ01000002">
    <property type="protein sequence ID" value="TPW34561.1"/>
    <property type="molecule type" value="Genomic_DNA"/>
</dbReference>
<dbReference type="AlphaFoldDB" id="A0A506UMI7"/>
<name>A0A506UMI7_9PROT</name>
<evidence type="ECO:0000256" key="4">
    <source>
        <dbReference type="ARBA" id="ARBA00023288"/>
    </source>
</evidence>
<evidence type="ECO:0000256" key="6">
    <source>
        <dbReference type="SAM" id="SignalP"/>
    </source>
</evidence>
<keyword evidence="9" id="KW-1185">Reference proteome</keyword>
<gene>
    <name evidence="8" type="ORF">E3202_06600</name>
</gene>
<feature type="signal peptide" evidence="6">
    <location>
        <begin position="1"/>
        <end position="16"/>
    </location>
</feature>
<feature type="domain" description="C-type lysozyme inhibitor" evidence="7">
    <location>
        <begin position="133"/>
        <end position="186"/>
    </location>
</feature>
<evidence type="ECO:0000256" key="1">
    <source>
        <dbReference type="ARBA" id="ARBA00022729"/>
    </source>
</evidence>
<evidence type="ECO:0000313" key="8">
    <source>
        <dbReference type="EMBL" id="TPW34561.1"/>
    </source>
</evidence>
<keyword evidence="2" id="KW-0472">Membrane</keyword>
<feature type="compositionally biased region" description="Low complexity" evidence="5">
    <location>
        <begin position="99"/>
        <end position="114"/>
    </location>
</feature>
<sequence length="214" mass="21951">MTVPFLLLGVSLCALASVERASAQTQTSPAAAEPQAAGAVPHPSAESGTAPAASPVEEKKAPDVLIIPLSKTAGQEVAGSVPALRETYRCQPVGSPAAQAVKGAGAASGKPSVPQEESEDEQSLNEQLPATGFEVKYYNLDQNSLAVVPLREGPLVFVNVISADGARYVAGPYVWWTRGNEATFYSEALSGPDADGPRLVCKAVTPAAKTPAAP</sequence>
<reference evidence="8 9" key="1">
    <citation type="submission" date="2019-03" db="EMBL/GenBank/DDBJ databases">
        <title>The complete genome sequence of Neokomagataea sp. Jb2 NBRC113641.</title>
        <authorList>
            <person name="Chua K.-O."/>
            <person name="Chan K.-G."/>
            <person name="See-Too W.-S."/>
        </authorList>
    </citation>
    <scope>NUCLEOTIDE SEQUENCE [LARGE SCALE GENOMIC DNA]</scope>
    <source>
        <strain evidence="8 9">Jb2</strain>
    </source>
</reference>
<dbReference type="Gene3D" id="2.40.128.200">
    <property type="match status" value="1"/>
</dbReference>
<evidence type="ECO:0000256" key="2">
    <source>
        <dbReference type="ARBA" id="ARBA00023136"/>
    </source>
</evidence>
<protein>
    <recommendedName>
        <fullName evidence="7">C-type lysozyme inhibitor domain-containing protein</fullName>
    </recommendedName>
</protein>
<keyword evidence="4" id="KW-0449">Lipoprotein</keyword>
<keyword evidence="1 6" id="KW-0732">Signal</keyword>
<accession>A0A506UMI7</accession>
<feature type="compositionally biased region" description="Low complexity" evidence="5">
    <location>
        <begin position="26"/>
        <end position="39"/>
    </location>
</feature>
<organism evidence="8 9">
    <name type="scientific">Oecophyllibacter saccharovorans</name>
    <dbReference type="NCBI Taxonomy" id="2558360"/>
    <lineage>
        <taxon>Bacteria</taxon>
        <taxon>Pseudomonadati</taxon>
        <taxon>Pseudomonadota</taxon>
        <taxon>Alphaproteobacteria</taxon>
        <taxon>Acetobacterales</taxon>
        <taxon>Acetobacteraceae</taxon>
        <taxon>Oecophyllibacter</taxon>
    </lineage>
</organism>
<dbReference type="Pfam" id="PF09864">
    <property type="entry name" value="MliC"/>
    <property type="match status" value="1"/>
</dbReference>
<evidence type="ECO:0000256" key="5">
    <source>
        <dbReference type="SAM" id="MobiDB-lite"/>
    </source>
</evidence>
<keyword evidence="3" id="KW-0564">Palmitate</keyword>
<dbReference type="InterPro" id="IPR018660">
    <property type="entry name" value="MliC"/>
</dbReference>
<feature type="region of interest" description="Disordered" evidence="5">
    <location>
        <begin position="26"/>
        <end position="57"/>
    </location>
</feature>
<comment type="caution">
    <text evidence="8">The sequence shown here is derived from an EMBL/GenBank/DDBJ whole genome shotgun (WGS) entry which is preliminary data.</text>
</comment>
<evidence type="ECO:0000256" key="3">
    <source>
        <dbReference type="ARBA" id="ARBA00023139"/>
    </source>
</evidence>
<evidence type="ECO:0000313" key="9">
    <source>
        <dbReference type="Proteomes" id="UP000315037"/>
    </source>
</evidence>